<dbReference type="PROSITE" id="PS50893">
    <property type="entry name" value="ABC_TRANSPORTER_2"/>
    <property type="match status" value="2"/>
</dbReference>
<evidence type="ECO:0000256" key="2">
    <source>
        <dbReference type="ARBA" id="ARBA00022490"/>
    </source>
</evidence>
<dbReference type="EC" id="3.6.1.-" evidence="12"/>
<dbReference type="GO" id="GO:0043022">
    <property type="term" value="F:ribosome binding"/>
    <property type="evidence" value="ECO:0007669"/>
    <property type="project" value="UniProtKB-UniRule"/>
</dbReference>
<keyword evidence="11 12" id="KW-0648">Protein biosynthesis</keyword>
<dbReference type="PATRIC" id="fig|1354272.4.peg.2807"/>
<evidence type="ECO:0000256" key="1">
    <source>
        <dbReference type="ARBA" id="ARBA00005868"/>
    </source>
</evidence>
<dbReference type="InterPro" id="IPR017871">
    <property type="entry name" value="ABC_transporter-like_CS"/>
</dbReference>
<keyword evidence="15" id="KW-1185">Reference proteome</keyword>
<keyword evidence="3 12" id="KW-0820">tRNA-binding</keyword>
<dbReference type="PROSITE" id="PS00211">
    <property type="entry name" value="ABC_TRANSPORTER_1"/>
    <property type="match status" value="1"/>
</dbReference>
<comment type="domain">
    <text evidence="12">The arm domain is inserted in the first ABC transporter domain. Probably contacts ribosomal protein L1.</text>
</comment>
<evidence type="ECO:0000256" key="5">
    <source>
        <dbReference type="ARBA" id="ARBA00022737"/>
    </source>
</evidence>
<dbReference type="EMBL" id="LXEW01000038">
    <property type="protein sequence ID" value="OAT50195.1"/>
    <property type="molecule type" value="Genomic_DNA"/>
</dbReference>
<feature type="binding site" evidence="12">
    <location>
        <begin position="349"/>
        <end position="356"/>
    </location>
    <ligand>
        <name>ATP</name>
        <dbReference type="ChEBI" id="CHEBI:30616"/>
        <label>2</label>
    </ligand>
</feature>
<evidence type="ECO:0000256" key="3">
    <source>
        <dbReference type="ARBA" id="ARBA00022555"/>
    </source>
</evidence>
<sequence length="548" mass="61561">MYRVGKIVPPKRHILKNISLSFFPGAKIGVLGLNGAGKSTLLRIMAGIDTDIEGEARPQPGIKIGYLPQEPKLNLEHTVREAVEEAVSEVKNALTRLDEVYAAYAEPDADFDKLAKEQGILEGIISAQDGHNLDNQLERAADALRLPPWDAKVENLSGGERRRVAICRLLLEKPDMLLLDEPTNHLDAESVAWLERFLHDYEGTVVAITHDRYFLDNVAGWILELDRGEGIPWEGNYSSWLEQKDERLAQEASSEAARRKSIEKELEWIRQNPKGRQSKGKARLARFEELNNVEYQKRNETSELFIPPGPRLGDKVIEIENLSKSYGDRVLIDNLSFSVPKGAIVGIIGPNGAGKSTLFRMISGQEQPDSGSISLGDTVKIASVDQFRDSMDDSKTVWEEISNGQDIMRIGNFEIPSRSYVGRFNFKGIDQGKRVGELSGGERGRLHLAKLLQVGGNVLLLDEPTNDLDIETLRALENALLEFPGCAMVISHDRWFLDRIATHIIDYQDEGNITFFEGNFSEYEDYKKRTLGAEALQPHRIKYKRMVK</sequence>
<evidence type="ECO:0000256" key="11">
    <source>
        <dbReference type="ARBA" id="ARBA00022917"/>
    </source>
</evidence>
<comment type="domain">
    <text evidence="12">The P-site tRNA interaction motif (PtIM domain) probably interacts with the P-site tRNA(fMet) as well as the 23S rRNA.</text>
</comment>
<dbReference type="InterPro" id="IPR003593">
    <property type="entry name" value="AAA+_ATPase"/>
</dbReference>
<evidence type="ECO:0000256" key="8">
    <source>
        <dbReference type="ARBA" id="ARBA00022840"/>
    </source>
</evidence>
<dbReference type="HAMAP" id="MF_00847">
    <property type="entry name" value="EttA"/>
    <property type="match status" value="1"/>
</dbReference>
<evidence type="ECO:0000259" key="13">
    <source>
        <dbReference type="PROSITE" id="PS50893"/>
    </source>
</evidence>
<keyword evidence="7 12" id="KW-0378">Hydrolase</keyword>
<gene>
    <name evidence="12" type="primary">ettA</name>
    <name evidence="14" type="ORF">M998_2752</name>
</gene>
<evidence type="ECO:0000256" key="10">
    <source>
        <dbReference type="ARBA" id="ARBA00022884"/>
    </source>
</evidence>
<evidence type="ECO:0000256" key="6">
    <source>
        <dbReference type="ARBA" id="ARBA00022741"/>
    </source>
</evidence>
<dbReference type="GO" id="GO:0000049">
    <property type="term" value="F:tRNA binding"/>
    <property type="evidence" value="ECO:0007669"/>
    <property type="project" value="UniProtKB-UniRule"/>
</dbReference>
<feature type="region of interest" description="PtIM" evidence="12">
    <location>
        <begin position="235"/>
        <end position="315"/>
    </location>
</feature>
<keyword evidence="2 12" id="KW-0963">Cytoplasm</keyword>
<dbReference type="Pfam" id="PF12848">
    <property type="entry name" value="ABC_tran_Xtn"/>
    <property type="match status" value="1"/>
</dbReference>
<protein>
    <recommendedName>
        <fullName evidence="12">Energy-dependent translational throttle protein EttA</fullName>
        <ecNumber evidence="12">3.6.1.-</ecNumber>
    </recommendedName>
    <alternativeName>
        <fullName evidence="12">Translational regulatory factor EttA</fullName>
    </alternativeName>
</protein>
<dbReference type="InterPro" id="IPR003439">
    <property type="entry name" value="ABC_transporter-like_ATP-bd"/>
</dbReference>
<comment type="subunit">
    <text evidence="12">Monomer. Probably contacts ribosomal proteins L1, L5, L33 and S7, the 16S and 23S rRNA and the P-site containing tRNA(fMet).</text>
</comment>
<dbReference type="NCBIfam" id="NF008775">
    <property type="entry name" value="PRK11819.1"/>
    <property type="match status" value="1"/>
</dbReference>
<keyword evidence="6 12" id="KW-0547">Nucleotide-binding</keyword>
<dbReference type="CDD" id="cd03221">
    <property type="entry name" value="ABCF_EF-3"/>
    <property type="match status" value="2"/>
</dbReference>
<dbReference type="SUPFAM" id="SSF52540">
    <property type="entry name" value="P-loop containing nucleoside triphosphate hydrolases"/>
    <property type="match status" value="2"/>
</dbReference>
<evidence type="ECO:0000313" key="14">
    <source>
        <dbReference type="EMBL" id="OAT50195.1"/>
    </source>
</evidence>
<dbReference type="GO" id="GO:0045900">
    <property type="term" value="P:negative regulation of translational elongation"/>
    <property type="evidence" value="ECO:0007669"/>
    <property type="project" value="UniProtKB-UniRule"/>
</dbReference>
<dbReference type="Gene3D" id="3.40.50.300">
    <property type="entry name" value="P-loop containing nucleotide triphosphate hydrolases"/>
    <property type="match status" value="2"/>
</dbReference>
<comment type="function">
    <text evidence="12">A translation factor that gates the progression of the 70S ribosomal initiation complex (IC, containing tRNA(fMet) in the P-site) into the translation elongation cycle by using a mechanism sensitive to the ATP/ADP ratio. Binds to the 70S ribosome E-site where it modulates the state of the translating ribosome during subunit translocation. ATP hydrolysis probably frees it from the ribosome, which can enter the elongation phase.</text>
</comment>
<dbReference type="FunFam" id="3.40.50.300:FF:000011">
    <property type="entry name" value="Putative ABC transporter ATP-binding component"/>
    <property type="match status" value="1"/>
</dbReference>
<dbReference type="NCBIfam" id="TIGR03719">
    <property type="entry name" value="ABC_ABC_ChvD"/>
    <property type="match status" value="1"/>
</dbReference>
<evidence type="ECO:0000256" key="4">
    <source>
        <dbReference type="ARBA" id="ARBA00022730"/>
    </source>
</evidence>
<accession>A0A1B7JQN2</accession>
<evidence type="ECO:0000256" key="9">
    <source>
        <dbReference type="ARBA" id="ARBA00022845"/>
    </source>
</evidence>
<name>A0A1B7JQN2_9GAMM</name>
<dbReference type="AlphaFoldDB" id="A0A1B7JQN2"/>
<dbReference type="GO" id="GO:0006412">
    <property type="term" value="P:translation"/>
    <property type="evidence" value="ECO:0007669"/>
    <property type="project" value="UniProtKB-KW"/>
</dbReference>
<dbReference type="Proteomes" id="UP000078224">
    <property type="component" value="Unassembled WGS sequence"/>
</dbReference>
<comment type="catalytic activity">
    <reaction evidence="12">
        <text>ATP + H2O = ADP + phosphate + H(+)</text>
        <dbReference type="Rhea" id="RHEA:13065"/>
        <dbReference type="ChEBI" id="CHEBI:15377"/>
        <dbReference type="ChEBI" id="CHEBI:15378"/>
        <dbReference type="ChEBI" id="CHEBI:30616"/>
        <dbReference type="ChEBI" id="CHEBI:43474"/>
        <dbReference type="ChEBI" id="CHEBI:456216"/>
    </reaction>
</comment>
<organism evidence="14 15">
    <name type="scientific">Providencia heimbachae ATCC 35613</name>
    <dbReference type="NCBI Taxonomy" id="1354272"/>
    <lineage>
        <taxon>Bacteria</taxon>
        <taxon>Pseudomonadati</taxon>
        <taxon>Pseudomonadota</taxon>
        <taxon>Gammaproteobacteria</taxon>
        <taxon>Enterobacterales</taxon>
        <taxon>Morganellaceae</taxon>
        <taxon>Providencia</taxon>
    </lineage>
</organism>
<comment type="caution">
    <text evidence="14">The sequence shown here is derived from an EMBL/GenBank/DDBJ whole genome shotgun (WGS) entry which is preliminary data.</text>
</comment>
<dbReference type="Pfam" id="PF00005">
    <property type="entry name" value="ABC_tran"/>
    <property type="match status" value="2"/>
</dbReference>
<comment type="similarity">
    <text evidence="1 12">Belongs to the ABC transporter superfamily. ABCF family. Translational throttle EttA subfamily.</text>
</comment>
<feature type="binding site" evidence="12">
    <location>
        <begin position="32"/>
        <end position="39"/>
    </location>
    <ligand>
        <name>ATP</name>
        <dbReference type="ChEBI" id="CHEBI:30616"/>
        <label>1</label>
    </ligand>
</feature>
<dbReference type="SMART" id="SM00382">
    <property type="entry name" value="AAA"/>
    <property type="match status" value="2"/>
</dbReference>
<keyword evidence="4 12" id="KW-0699">rRNA-binding</keyword>
<feature type="domain" description="ABC transporter" evidence="13">
    <location>
        <begin position="2"/>
        <end position="252"/>
    </location>
</feature>
<keyword evidence="9 12" id="KW-0810">Translation regulation</keyword>
<evidence type="ECO:0000256" key="12">
    <source>
        <dbReference type="HAMAP-Rule" id="MF_00847"/>
    </source>
</evidence>
<evidence type="ECO:0000313" key="15">
    <source>
        <dbReference type="Proteomes" id="UP000078224"/>
    </source>
</evidence>
<dbReference type="InterPro" id="IPR022374">
    <property type="entry name" value="EttA"/>
</dbReference>
<comment type="subcellular location">
    <subcellularLocation>
        <location evidence="12">Cytoplasm</location>
    </subcellularLocation>
    <text evidence="12">Associates with ribosomes and polysomes.</text>
</comment>
<dbReference type="GO" id="GO:0019843">
    <property type="term" value="F:rRNA binding"/>
    <property type="evidence" value="ECO:0007669"/>
    <property type="project" value="UniProtKB-UniRule"/>
</dbReference>
<dbReference type="InterPro" id="IPR027417">
    <property type="entry name" value="P-loop_NTPase"/>
</dbReference>
<feature type="domain" description="ABC transporter" evidence="13">
    <location>
        <begin position="317"/>
        <end position="535"/>
    </location>
</feature>
<feature type="region of interest" description="Arm" evidence="12">
    <location>
        <begin position="88"/>
        <end position="132"/>
    </location>
</feature>
<keyword evidence="10 12" id="KW-0694">RNA-binding</keyword>
<dbReference type="PANTHER" id="PTHR43858">
    <property type="entry name" value="ENERGY-DEPENDENT TRANSLATIONAL THROTTLE PROTEIN ETTA"/>
    <property type="match status" value="1"/>
</dbReference>
<dbReference type="GO" id="GO:0005524">
    <property type="term" value="F:ATP binding"/>
    <property type="evidence" value="ECO:0007669"/>
    <property type="project" value="UniProtKB-UniRule"/>
</dbReference>
<dbReference type="PANTHER" id="PTHR43858:SF1">
    <property type="entry name" value="ABC TRANSPORTER-RELATED PROTEIN"/>
    <property type="match status" value="1"/>
</dbReference>
<keyword evidence="8 12" id="KW-0067">ATP-binding</keyword>
<dbReference type="GO" id="GO:0005737">
    <property type="term" value="C:cytoplasm"/>
    <property type="evidence" value="ECO:0007669"/>
    <property type="project" value="UniProtKB-SubCell"/>
</dbReference>
<keyword evidence="5 12" id="KW-0677">Repeat</keyword>
<evidence type="ECO:0000256" key="7">
    <source>
        <dbReference type="ARBA" id="ARBA00022801"/>
    </source>
</evidence>
<dbReference type="InterPro" id="IPR032781">
    <property type="entry name" value="ABC_tran_Xtn"/>
</dbReference>
<proteinExistence type="inferred from homology"/>
<dbReference type="FunFam" id="3.40.50.300:FF:000183">
    <property type="entry name" value="ABC transporter ATP-binding protein yjjK"/>
    <property type="match status" value="1"/>
</dbReference>
<dbReference type="GO" id="GO:0016887">
    <property type="term" value="F:ATP hydrolysis activity"/>
    <property type="evidence" value="ECO:0007669"/>
    <property type="project" value="UniProtKB-UniRule"/>
</dbReference>
<reference evidence="14 15" key="1">
    <citation type="submission" date="2016-04" db="EMBL/GenBank/DDBJ databases">
        <title>ATOL: Assembling a taxonomically balanced genome-scale reconstruction of the evolutionary history of the Enterobacteriaceae.</title>
        <authorList>
            <person name="Plunkett G.III."/>
            <person name="Neeno-Eckwall E.C."/>
            <person name="Glasner J.D."/>
            <person name="Perna N.T."/>
        </authorList>
    </citation>
    <scope>NUCLEOTIDE SEQUENCE [LARGE SCALE GENOMIC DNA]</scope>
    <source>
        <strain evidence="14 15">ATCC 35613</strain>
    </source>
</reference>